<sequence length="202" mass="23181">MYISTALLLMSLLSLSTAESLSEECENIKTMQQFDPVKYFSKSWYATYIMYTSGRIRLHELACLKNTFKLLEINVVREIGSTYIPKNRSFMFSECYINLAHFKNGTGKYTGAARIIDKDERPVRKEFHPTQHYVIHTDYDNYAVVFSCASVPNGRTLSIYKVLSRDPGVRVIRKVTPILKEIGLTLFDFIPIEHNNCVDGIA</sequence>
<evidence type="ECO:0000256" key="1">
    <source>
        <dbReference type="ARBA" id="ARBA00004613"/>
    </source>
</evidence>
<dbReference type="GO" id="GO:0005576">
    <property type="term" value="C:extracellular region"/>
    <property type="evidence" value="ECO:0007669"/>
    <property type="project" value="UniProtKB-SubCell"/>
</dbReference>
<evidence type="ECO:0000256" key="3">
    <source>
        <dbReference type="ARBA" id="ARBA00022729"/>
    </source>
</evidence>
<evidence type="ECO:0000256" key="4">
    <source>
        <dbReference type="ARBA" id="ARBA00034121"/>
    </source>
</evidence>
<evidence type="ECO:0000256" key="5">
    <source>
        <dbReference type="SAM" id="SignalP"/>
    </source>
</evidence>
<dbReference type="Pfam" id="PF03973">
    <property type="entry name" value="Triabin"/>
    <property type="match status" value="1"/>
</dbReference>
<evidence type="ECO:0000313" key="6">
    <source>
        <dbReference type="EMBL" id="JAW13045.1"/>
    </source>
</evidence>
<name>A0A224XKN6_9HEMI</name>
<comment type="subcellular location">
    <subcellularLocation>
        <location evidence="1">Secreted</location>
    </subcellularLocation>
</comment>
<comment type="similarity">
    <text evidence="4">Belongs to the calycin superfamily. Triabin family.</text>
</comment>
<dbReference type="EMBL" id="GFTR01003381">
    <property type="protein sequence ID" value="JAW13045.1"/>
    <property type="molecule type" value="Transcribed_RNA"/>
</dbReference>
<protein>
    <submittedName>
        <fullName evidence="6">Putative nitrophorin</fullName>
    </submittedName>
</protein>
<feature type="chain" id="PRO_5012668737" evidence="5">
    <location>
        <begin position="19"/>
        <end position="202"/>
    </location>
</feature>
<keyword evidence="2" id="KW-0964">Secreted</keyword>
<reference evidence="6" key="1">
    <citation type="journal article" date="2018" name="PLoS Negl. Trop. Dis.">
        <title>An insight into the salivary gland and fat body transcriptome of Panstrongylus lignarius (Hemiptera: Heteroptera), the main vector of Chagas disease in Peru.</title>
        <authorList>
            <person name="Nevoa J.C."/>
            <person name="Mendes M.T."/>
            <person name="da Silva M.V."/>
            <person name="Soares S.C."/>
            <person name="Oliveira C.J.F."/>
            <person name="Ribeiro J.M.C."/>
        </authorList>
    </citation>
    <scope>NUCLEOTIDE SEQUENCE</scope>
</reference>
<dbReference type="Gene3D" id="2.40.128.20">
    <property type="match status" value="1"/>
</dbReference>
<dbReference type="InterPro" id="IPR012674">
    <property type="entry name" value="Calycin"/>
</dbReference>
<accession>A0A224XKN6</accession>
<dbReference type="SUPFAM" id="SSF50814">
    <property type="entry name" value="Lipocalins"/>
    <property type="match status" value="1"/>
</dbReference>
<organism evidence="6">
    <name type="scientific">Panstrongylus lignarius</name>
    <dbReference type="NCBI Taxonomy" id="156445"/>
    <lineage>
        <taxon>Eukaryota</taxon>
        <taxon>Metazoa</taxon>
        <taxon>Ecdysozoa</taxon>
        <taxon>Arthropoda</taxon>
        <taxon>Hexapoda</taxon>
        <taxon>Insecta</taxon>
        <taxon>Pterygota</taxon>
        <taxon>Neoptera</taxon>
        <taxon>Paraneoptera</taxon>
        <taxon>Hemiptera</taxon>
        <taxon>Heteroptera</taxon>
        <taxon>Panheteroptera</taxon>
        <taxon>Cimicomorpha</taxon>
        <taxon>Reduviidae</taxon>
        <taxon>Triatominae</taxon>
        <taxon>Panstrongylus</taxon>
    </lineage>
</organism>
<keyword evidence="3 5" id="KW-0732">Signal</keyword>
<feature type="signal peptide" evidence="5">
    <location>
        <begin position="1"/>
        <end position="18"/>
    </location>
</feature>
<dbReference type="AlphaFoldDB" id="A0A224XKN6"/>
<dbReference type="GO" id="GO:0030682">
    <property type="term" value="P:symbiont-mediated perturbation of host defenses"/>
    <property type="evidence" value="ECO:0007669"/>
    <property type="project" value="InterPro"/>
</dbReference>
<dbReference type="InterPro" id="IPR005657">
    <property type="entry name" value="Triabi/Procalin"/>
</dbReference>
<proteinExistence type="inferred from homology"/>
<evidence type="ECO:0000256" key="2">
    <source>
        <dbReference type="ARBA" id="ARBA00022525"/>
    </source>
</evidence>